<dbReference type="AlphaFoldDB" id="A0A0D9X8Z1"/>
<reference evidence="1" key="3">
    <citation type="submission" date="2015-04" db="UniProtKB">
        <authorList>
            <consortium name="EnsemblPlants"/>
        </authorList>
    </citation>
    <scope>IDENTIFICATION</scope>
</reference>
<dbReference type="EnsemblPlants" id="LPERR08G15150.1">
    <property type="protein sequence ID" value="LPERR08G15150.1"/>
    <property type="gene ID" value="LPERR08G15150"/>
</dbReference>
<reference evidence="1 2" key="1">
    <citation type="submission" date="2012-08" db="EMBL/GenBank/DDBJ databases">
        <title>Oryza genome evolution.</title>
        <authorList>
            <person name="Wing R.A."/>
        </authorList>
    </citation>
    <scope>NUCLEOTIDE SEQUENCE</scope>
</reference>
<evidence type="ECO:0000313" key="2">
    <source>
        <dbReference type="Proteomes" id="UP000032180"/>
    </source>
</evidence>
<keyword evidence="2" id="KW-1185">Reference proteome</keyword>
<accession>A0A0D9X8Z1</accession>
<evidence type="ECO:0000313" key="1">
    <source>
        <dbReference type="EnsemblPlants" id="LPERR08G15150.1"/>
    </source>
</evidence>
<name>A0A0D9X8Z1_9ORYZ</name>
<sequence length="75" mass="8212">MICRVFVQYNGVVPRGEGQAGFLTALDTAAGIDCLDEEFDVTCDAADFQDALGIEAYETCIMVGRRLRVVDRHAL</sequence>
<organism evidence="1 2">
    <name type="scientific">Leersia perrieri</name>
    <dbReference type="NCBI Taxonomy" id="77586"/>
    <lineage>
        <taxon>Eukaryota</taxon>
        <taxon>Viridiplantae</taxon>
        <taxon>Streptophyta</taxon>
        <taxon>Embryophyta</taxon>
        <taxon>Tracheophyta</taxon>
        <taxon>Spermatophyta</taxon>
        <taxon>Magnoliopsida</taxon>
        <taxon>Liliopsida</taxon>
        <taxon>Poales</taxon>
        <taxon>Poaceae</taxon>
        <taxon>BOP clade</taxon>
        <taxon>Oryzoideae</taxon>
        <taxon>Oryzeae</taxon>
        <taxon>Oryzinae</taxon>
        <taxon>Leersia</taxon>
    </lineage>
</organism>
<dbReference type="Gramene" id="LPERR08G15150.1">
    <property type="protein sequence ID" value="LPERR08G15150.1"/>
    <property type="gene ID" value="LPERR08G15150"/>
</dbReference>
<dbReference type="Proteomes" id="UP000032180">
    <property type="component" value="Chromosome 8"/>
</dbReference>
<protein>
    <submittedName>
        <fullName evidence="1">Uncharacterized protein</fullName>
    </submittedName>
</protein>
<proteinExistence type="predicted"/>
<dbReference type="HOGENOM" id="CLU_2674685_0_0_1"/>
<reference evidence="2" key="2">
    <citation type="submission" date="2013-12" db="EMBL/GenBank/DDBJ databases">
        <authorList>
            <person name="Yu Y."/>
            <person name="Lee S."/>
            <person name="de Baynast K."/>
            <person name="Wissotski M."/>
            <person name="Liu L."/>
            <person name="Talag J."/>
            <person name="Goicoechea J."/>
            <person name="Angelova A."/>
            <person name="Jetty R."/>
            <person name="Kudrna D."/>
            <person name="Golser W."/>
            <person name="Rivera L."/>
            <person name="Zhang J."/>
            <person name="Wing R."/>
        </authorList>
    </citation>
    <scope>NUCLEOTIDE SEQUENCE</scope>
</reference>